<dbReference type="PANTHER" id="PTHR12110:SF21">
    <property type="entry name" value="XYLOSE ISOMERASE-LIKE TIM BARREL DOMAIN-CONTAINING PROTEIN"/>
    <property type="match status" value="1"/>
</dbReference>
<dbReference type="InterPro" id="IPR001719">
    <property type="entry name" value="AP_endonuc_2"/>
</dbReference>
<accession>H8I9D4</accession>
<evidence type="ECO:0000313" key="3">
    <source>
        <dbReference type="Proteomes" id="UP000005233"/>
    </source>
</evidence>
<dbReference type="KEGG" id="mez:Mtc_0791"/>
<dbReference type="HOGENOM" id="CLU_050006_7_2_2"/>
<keyword evidence="3" id="KW-1185">Reference proteome</keyword>
<dbReference type="GO" id="GO:0006281">
    <property type="term" value="P:DNA repair"/>
    <property type="evidence" value="ECO:0007669"/>
    <property type="project" value="InterPro"/>
</dbReference>
<evidence type="ECO:0000313" key="2">
    <source>
        <dbReference type="EMBL" id="AFC99552.1"/>
    </source>
</evidence>
<reference evidence="2 3" key="1">
    <citation type="journal article" date="2012" name="J. Bacteriol.">
        <title>Complete genome sequence of a thermophilic methanogen, Methanocella conradii HZ254, isolated from Chinese rice field soil.</title>
        <authorList>
            <person name="Lu Z."/>
            <person name="Lu Y."/>
        </authorList>
    </citation>
    <scope>NUCLEOTIDE SEQUENCE [LARGE SCALE GENOMIC DNA]</scope>
    <source>
        <strain evidence="3">DSM 24694 / JCM 17849 / CGMCC 1.5162 / HZ254</strain>
    </source>
</reference>
<proteinExistence type="predicted"/>
<sequence>MKLGFSAYKLVTHPIDWAYGLEDMGFDGWEIVSEGRQRLTRESLPALMDIINSMDIEITVHGPFSDLNPASVIDAIWEETVRQIKQCVELSADFSRVVVVHPGILSPLGSQMPDMAWGRNVEALKELCGHAREYGVTLCLENMPNTERLLGRTPHEVFGMVESIEGLGMAFDVGHANTMRNIDAFLKEKERFTHVHIHDNNGKSDEHLELGKGSINWDRVLSDLRDFKGMMVIEARSLEEGMRSLEYARKRENI</sequence>
<dbReference type="AlphaFoldDB" id="H8I9D4"/>
<dbReference type="InterPro" id="IPR036237">
    <property type="entry name" value="Xyl_isomerase-like_sf"/>
</dbReference>
<dbReference type="Gene3D" id="3.20.20.150">
    <property type="entry name" value="Divalent-metal-dependent TIM barrel enzymes"/>
    <property type="match status" value="1"/>
</dbReference>
<dbReference type="GeneID" id="11970686"/>
<dbReference type="Proteomes" id="UP000005233">
    <property type="component" value="Chromosome"/>
</dbReference>
<dbReference type="InterPro" id="IPR050312">
    <property type="entry name" value="IolE/XylAMocC-like"/>
</dbReference>
<dbReference type="EMBL" id="CP003243">
    <property type="protein sequence ID" value="AFC99552.1"/>
    <property type="molecule type" value="Genomic_DNA"/>
</dbReference>
<dbReference type="GO" id="GO:0008270">
    <property type="term" value="F:zinc ion binding"/>
    <property type="evidence" value="ECO:0007669"/>
    <property type="project" value="InterPro"/>
</dbReference>
<organism evidence="2 3">
    <name type="scientific">Methanocella conradii (strain DSM 24694 / JCM 17849 / CGMCC 1.5162 / HZ254)</name>
    <dbReference type="NCBI Taxonomy" id="1041930"/>
    <lineage>
        <taxon>Archaea</taxon>
        <taxon>Methanobacteriati</taxon>
        <taxon>Methanobacteriota</taxon>
        <taxon>Stenosarchaea group</taxon>
        <taxon>Methanomicrobia</taxon>
        <taxon>Methanocellales</taxon>
        <taxon>Methanocellaceae</taxon>
        <taxon>Methanocella</taxon>
    </lineage>
</organism>
<dbReference type="SMART" id="SM00518">
    <property type="entry name" value="AP2Ec"/>
    <property type="match status" value="1"/>
</dbReference>
<protein>
    <submittedName>
        <fullName evidence="2">Sugar phosphate isomerase/epimerase</fullName>
    </submittedName>
</protein>
<feature type="domain" description="Xylose isomerase-like TIM barrel" evidence="1">
    <location>
        <begin position="22"/>
        <end position="242"/>
    </location>
</feature>
<name>H8I9D4_METCZ</name>
<dbReference type="GO" id="GO:0003677">
    <property type="term" value="F:DNA binding"/>
    <property type="evidence" value="ECO:0007669"/>
    <property type="project" value="InterPro"/>
</dbReference>
<dbReference type="Pfam" id="PF01261">
    <property type="entry name" value="AP_endonuc_2"/>
    <property type="match status" value="1"/>
</dbReference>
<dbReference type="eggNOG" id="arCOG01895">
    <property type="taxonomic scope" value="Archaea"/>
</dbReference>
<dbReference type="InterPro" id="IPR013022">
    <property type="entry name" value="Xyl_isomerase-like_TIM-brl"/>
</dbReference>
<gene>
    <name evidence="2" type="ordered locus">Mtc_0791</name>
</gene>
<dbReference type="STRING" id="1041930.Mtc_0791"/>
<dbReference type="GO" id="GO:0016853">
    <property type="term" value="F:isomerase activity"/>
    <property type="evidence" value="ECO:0007669"/>
    <property type="project" value="UniProtKB-KW"/>
</dbReference>
<dbReference type="SUPFAM" id="SSF51658">
    <property type="entry name" value="Xylose isomerase-like"/>
    <property type="match status" value="1"/>
</dbReference>
<keyword evidence="2" id="KW-0413">Isomerase</keyword>
<evidence type="ECO:0000259" key="1">
    <source>
        <dbReference type="Pfam" id="PF01261"/>
    </source>
</evidence>
<dbReference type="PANTHER" id="PTHR12110">
    <property type="entry name" value="HYDROXYPYRUVATE ISOMERASE"/>
    <property type="match status" value="1"/>
</dbReference>
<dbReference type="OrthoDB" id="372143at2157"/>
<dbReference type="RefSeq" id="WP_014405391.1">
    <property type="nucleotide sequence ID" value="NC_017034.1"/>
</dbReference>